<reference evidence="8 9" key="1">
    <citation type="submission" date="2017-02" db="EMBL/GenBank/DDBJ databases">
        <title>The new phylogeny of genus Mycobacterium.</title>
        <authorList>
            <person name="Tortoli E."/>
            <person name="Trovato A."/>
            <person name="Cirillo D.M."/>
        </authorList>
    </citation>
    <scope>NUCLEOTIDE SEQUENCE [LARGE SCALE GENOMIC DNA]</scope>
    <source>
        <strain evidence="8 9">DSM 44049</strain>
    </source>
</reference>
<dbReference type="PANTHER" id="PTHR43619">
    <property type="entry name" value="S-ADENOSYL-L-METHIONINE-DEPENDENT METHYLTRANSFERASE YKTD-RELATED"/>
    <property type="match status" value="1"/>
</dbReference>
<dbReference type="EC" id="2.1.1.-" evidence="6"/>
<dbReference type="GO" id="GO:0032259">
    <property type="term" value="P:methylation"/>
    <property type="evidence" value="ECO:0007669"/>
    <property type="project" value="UniProtKB-KW"/>
</dbReference>
<feature type="compositionally biased region" description="Basic and acidic residues" evidence="7">
    <location>
        <begin position="290"/>
        <end position="299"/>
    </location>
</feature>
<dbReference type="OrthoDB" id="9806164at2"/>
<dbReference type="PANTHER" id="PTHR43619:SF2">
    <property type="entry name" value="S-ADENOSYL-L-METHIONINE-DEPENDENT METHYLTRANSFERASES SUPERFAMILY PROTEIN"/>
    <property type="match status" value="1"/>
</dbReference>
<name>A0A1E3SKA1_MYCIE</name>
<dbReference type="Gene3D" id="3.40.50.150">
    <property type="entry name" value="Vaccinia Virus protein VP39"/>
    <property type="match status" value="1"/>
</dbReference>
<keyword evidence="5 6" id="KW-0949">S-adenosyl-L-methionine</keyword>
<comment type="similarity">
    <text evidence="2 6">Belongs to the UPF0677 family.</text>
</comment>
<dbReference type="InterPro" id="IPR011610">
    <property type="entry name" value="SAM_mthyl_Trfase_ML2640-like"/>
</dbReference>
<dbReference type="GO" id="GO:0008168">
    <property type="term" value="F:methyltransferase activity"/>
    <property type="evidence" value="ECO:0007669"/>
    <property type="project" value="UniProtKB-UniRule"/>
</dbReference>
<sequence>MARTADDSWDIATSVGATAVMVALARAAETASADPLIRDEFAEPLVSTPELAGVRDQVAAWWAPEPDTEGGDVDVHVESQQMINYQAVRTHFFDAFFTEAAAAGVRQVVILAAGLDSRAYRLHWPAGTTVYEIDLPKVLEYKSDTLAAHGATPKADRRAVAVDLRHDWPQALRDNGFDVAGRTAWLAEGLLPFLPGPAQEAMFASIDRLSAPGSRVAVEMFGVDAERRKEAEATWARLRAKREARGEDTSFNPFELWFDDEGRPDPVDWFAAHGWDTRSVSARDEAVRLGRPPQADDRPFANSFVTANKA</sequence>
<dbReference type="Proteomes" id="UP000192739">
    <property type="component" value="Unassembled WGS sequence"/>
</dbReference>
<protein>
    <recommendedName>
        <fullName evidence="6">S-adenosyl-L-methionine-dependent methyltransferase</fullName>
        <ecNumber evidence="6">2.1.1.-</ecNumber>
    </recommendedName>
</protein>
<comment type="caution">
    <text evidence="8">The sequence shown here is derived from an EMBL/GenBank/DDBJ whole genome shotgun (WGS) entry which is preliminary data.</text>
</comment>
<accession>A0A1E3SKA1</accession>
<dbReference type="STRING" id="28445.BHQ20_03465"/>
<evidence type="ECO:0000256" key="4">
    <source>
        <dbReference type="ARBA" id="ARBA00022679"/>
    </source>
</evidence>
<evidence type="ECO:0000313" key="9">
    <source>
        <dbReference type="Proteomes" id="UP000192739"/>
    </source>
</evidence>
<dbReference type="EMBL" id="MVHT01000006">
    <property type="protein sequence ID" value="ORB09951.1"/>
    <property type="molecule type" value="Genomic_DNA"/>
</dbReference>
<proteinExistence type="inferred from homology"/>
<dbReference type="Pfam" id="PF04072">
    <property type="entry name" value="LCM"/>
    <property type="match status" value="1"/>
</dbReference>
<dbReference type="AlphaFoldDB" id="A0A1E3SKA1"/>
<organism evidence="8 9">
    <name type="scientific">Mycobacterium intermedium</name>
    <dbReference type="NCBI Taxonomy" id="28445"/>
    <lineage>
        <taxon>Bacteria</taxon>
        <taxon>Bacillati</taxon>
        <taxon>Actinomycetota</taxon>
        <taxon>Actinomycetes</taxon>
        <taxon>Mycobacteriales</taxon>
        <taxon>Mycobacteriaceae</taxon>
        <taxon>Mycobacterium</taxon>
        <taxon>Mycobacterium simiae complex</taxon>
    </lineage>
</organism>
<evidence type="ECO:0000256" key="2">
    <source>
        <dbReference type="ARBA" id="ARBA00008138"/>
    </source>
</evidence>
<dbReference type="InterPro" id="IPR029063">
    <property type="entry name" value="SAM-dependent_MTases_sf"/>
</dbReference>
<evidence type="ECO:0000256" key="7">
    <source>
        <dbReference type="SAM" id="MobiDB-lite"/>
    </source>
</evidence>
<dbReference type="NCBIfam" id="TIGR00027">
    <property type="entry name" value="mthyl_TIGR00027"/>
    <property type="match status" value="1"/>
</dbReference>
<dbReference type="SUPFAM" id="SSF53335">
    <property type="entry name" value="S-adenosyl-L-methionine-dependent methyltransferases"/>
    <property type="match status" value="1"/>
</dbReference>
<keyword evidence="3 6" id="KW-0489">Methyltransferase</keyword>
<feature type="region of interest" description="Disordered" evidence="7">
    <location>
        <begin position="290"/>
        <end position="310"/>
    </location>
</feature>
<keyword evidence="9" id="KW-1185">Reference proteome</keyword>
<comment type="function">
    <text evidence="1 6">Exhibits S-adenosyl-L-methionine-dependent methyltransferase activity.</text>
</comment>
<dbReference type="InterPro" id="IPR007213">
    <property type="entry name" value="Ppm1/Ppm2/Tcmp"/>
</dbReference>
<evidence type="ECO:0000256" key="5">
    <source>
        <dbReference type="ARBA" id="ARBA00022691"/>
    </source>
</evidence>
<evidence type="ECO:0000313" key="8">
    <source>
        <dbReference type="EMBL" id="ORB09951.1"/>
    </source>
</evidence>
<evidence type="ECO:0000256" key="3">
    <source>
        <dbReference type="ARBA" id="ARBA00022603"/>
    </source>
</evidence>
<gene>
    <name evidence="8" type="ORF">BST27_03925</name>
</gene>
<evidence type="ECO:0000256" key="6">
    <source>
        <dbReference type="RuleBase" id="RU362030"/>
    </source>
</evidence>
<evidence type="ECO:0000256" key="1">
    <source>
        <dbReference type="ARBA" id="ARBA00003907"/>
    </source>
</evidence>
<keyword evidence="4 8" id="KW-0808">Transferase</keyword>